<evidence type="ECO:0000313" key="1">
    <source>
        <dbReference type="EMBL" id="MFC5627649.1"/>
    </source>
</evidence>
<name>A0ABW0U4L2_9BACI</name>
<proteinExistence type="predicted"/>
<dbReference type="Proteomes" id="UP001596143">
    <property type="component" value="Unassembled WGS sequence"/>
</dbReference>
<reference evidence="2" key="1">
    <citation type="journal article" date="2019" name="Int. J. Syst. Evol. Microbiol.">
        <title>The Global Catalogue of Microorganisms (GCM) 10K type strain sequencing project: providing services to taxonomists for standard genome sequencing and annotation.</title>
        <authorList>
            <consortium name="The Broad Institute Genomics Platform"/>
            <consortium name="The Broad Institute Genome Sequencing Center for Infectious Disease"/>
            <person name="Wu L."/>
            <person name="Ma J."/>
        </authorList>
    </citation>
    <scope>NUCLEOTIDE SEQUENCE [LARGE SCALE GENOMIC DNA]</scope>
    <source>
        <strain evidence="2">CGMCC 1.15790</strain>
    </source>
</reference>
<keyword evidence="2" id="KW-1185">Reference proteome</keyword>
<sequence>MTKIAAEMLRQAGAKKIHRTDLPPDYYIHIQSTMRMKFVVDTSCEAYQVERLYIADNSGQNPTLTTQALATRTAEHLANKYFNG</sequence>
<dbReference type="InterPro" id="IPR036188">
    <property type="entry name" value="FAD/NAD-bd_sf"/>
</dbReference>
<dbReference type="Gene3D" id="3.50.50.60">
    <property type="entry name" value="FAD/NAD(P)-binding domain"/>
    <property type="match status" value="1"/>
</dbReference>
<gene>
    <name evidence="1" type="ORF">ACFPTR_01885</name>
</gene>
<organism evidence="1 2">
    <name type="scientific">Aliibacillus thermotolerans</name>
    <dbReference type="NCBI Taxonomy" id="1834418"/>
    <lineage>
        <taxon>Bacteria</taxon>
        <taxon>Bacillati</taxon>
        <taxon>Bacillota</taxon>
        <taxon>Bacilli</taxon>
        <taxon>Bacillales</taxon>
        <taxon>Bacillaceae</taxon>
        <taxon>Aliibacillus</taxon>
    </lineage>
</organism>
<dbReference type="EMBL" id="JBHSPF010000010">
    <property type="protein sequence ID" value="MFC5627649.1"/>
    <property type="molecule type" value="Genomic_DNA"/>
</dbReference>
<comment type="caution">
    <text evidence="1">The sequence shown here is derived from an EMBL/GenBank/DDBJ whole genome shotgun (WGS) entry which is preliminary data.</text>
</comment>
<dbReference type="RefSeq" id="WP_270897426.1">
    <property type="nucleotide sequence ID" value="NZ_JBHSPF010000010.1"/>
</dbReference>
<protein>
    <submittedName>
        <fullName evidence="1">GMC oxidoreductase</fullName>
    </submittedName>
</protein>
<accession>A0ABW0U4L2</accession>
<evidence type="ECO:0000313" key="2">
    <source>
        <dbReference type="Proteomes" id="UP001596143"/>
    </source>
</evidence>